<comment type="caution">
    <text evidence="2">The sequence shown here is derived from an EMBL/GenBank/DDBJ whole genome shotgun (WGS) entry which is preliminary data.</text>
</comment>
<name>A0A0A2MUY2_9FLAO</name>
<sequence length="75" mass="8891">MEWFGSKIFALFQLFFFNLLGIFVTVSNKNPRLTQSRRDVSSHTDSTRRKKNEIIFPFWELLLSLSKIKTFESNS</sequence>
<dbReference type="STRING" id="1107311.Q767_15790"/>
<dbReference type="EMBL" id="JRLZ01000034">
    <property type="protein sequence ID" value="KGO92025.1"/>
    <property type="molecule type" value="Genomic_DNA"/>
</dbReference>
<keyword evidence="3" id="KW-1185">Reference proteome</keyword>
<evidence type="ECO:0000256" key="1">
    <source>
        <dbReference type="SAM" id="Phobius"/>
    </source>
</evidence>
<organism evidence="2 3">
    <name type="scientific">Flavobacterium enshiense DK69</name>
    <dbReference type="NCBI Taxonomy" id="1107311"/>
    <lineage>
        <taxon>Bacteria</taxon>
        <taxon>Pseudomonadati</taxon>
        <taxon>Bacteroidota</taxon>
        <taxon>Flavobacteriia</taxon>
        <taxon>Flavobacteriales</taxon>
        <taxon>Flavobacteriaceae</taxon>
        <taxon>Flavobacterium</taxon>
    </lineage>
</organism>
<evidence type="ECO:0000313" key="3">
    <source>
        <dbReference type="Proteomes" id="UP000030149"/>
    </source>
</evidence>
<keyword evidence="1" id="KW-0472">Membrane</keyword>
<dbReference type="Proteomes" id="UP000030149">
    <property type="component" value="Unassembled WGS sequence"/>
</dbReference>
<protein>
    <submittedName>
        <fullName evidence="2">Uncharacterized protein</fullName>
    </submittedName>
</protein>
<dbReference type="PATRIC" id="fig|1107311.5.peg.2170"/>
<evidence type="ECO:0000313" key="2">
    <source>
        <dbReference type="EMBL" id="KGO92025.1"/>
    </source>
</evidence>
<gene>
    <name evidence="2" type="ORF">Q767_15790</name>
</gene>
<keyword evidence="1" id="KW-0812">Transmembrane</keyword>
<dbReference type="AlphaFoldDB" id="A0A0A2MUY2"/>
<reference evidence="2 3" key="2">
    <citation type="journal article" date="2015" name="Stand. Genomic Sci.">
        <title>High quality draft genomic sequence of Flavobacterium enshiense DK69(T) and comparison among Flavobacterium genomes.</title>
        <authorList>
            <person name="Zeng Z."/>
            <person name="Chen C."/>
            <person name="Du H."/>
            <person name="Wang G."/>
            <person name="Li M."/>
        </authorList>
    </citation>
    <scope>NUCLEOTIDE SEQUENCE [LARGE SCALE GENOMIC DNA]</scope>
    <source>
        <strain evidence="2 3">DK69</strain>
    </source>
</reference>
<keyword evidence="1" id="KW-1133">Transmembrane helix</keyword>
<feature type="transmembrane region" description="Helical" evidence="1">
    <location>
        <begin position="6"/>
        <end position="28"/>
    </location>
</feature>
<accession>A0A0A2MUY2</accession>
<reference evidence="3" key="1">
    <citation type="submission" date="2013-09" db="EMBL/GenBank/DDBJ databases">
        <authorList>
            <person name="Zeng Z."/>
            <person name="Chen C."/>
        </authorList>
    </citation>
    <scope>NUCLEOTIDE SEQUENCE [LARGE SCALE GENOMIC DNA]</scope>
    <source>
        <strain evidence="3">DK69</strain>
    </source>
</reference>
<proteinExistence type="predicted"/>